<evidence type="ECO:0000313" key="3">
    <source>
        <dbReference type="Proteomes" id="UP000069001"/>
    </source>
</evidence>
<gene>
    <name evidence="2" type="ORF">WS90_04685</name>
</gene>
<dbReference type="Pfam" id="PF01850">
    <property type="entry name" value="PIN"/>
    <property type="match status" value="1"/>
</dbReference>
<dbReference type="InterPro" id="IPR029060">
    <property type="entry name" value="PIN-like_dom_sf"/>
</dbReference>
<evidence type="ECO:0000313" key="2">
    <source>
        <dbReference type="EMBL" id="KVK86974.1"/>
    </source>
</evidence>
<dbReference type="CDD" id="cd09872">
    <property type="entry name" value="PIN_Sll0205-like"/>
    <property type="match status" value="1"/>
</dbReference>
<dbReference type="InterPro" id="IPR041705">
    <property type="entry name" value="PIN_Sll0205"/>
</dbReference>
<organism evidence="2 3">
    <name type="scientific">Burkholderia cepacia</name>
    <name type="common">Pseudomonas cepacia</name>
    <dbReference type="NCBI Taxonomy" id="292"/>
    <lineage>
        <taxon>Bacteria</taxon>
        <taxon>Pseudomonadati</taxon>
        <taxon>Pseudomonadota</taxon>
        <taxon>Betaproteobacteria</taxon>
        <taxon>Burkholderiales</taxon>
        <taxon>Burkholderiaceae</taxon>
        <taxon>Burkholderia</taxon>
        <taxon>Burkholderia cepacia complex</taxon>
    </lineage>
</organism>
<feature type="domain" description="PIN" evidence="1">
    <location>
        <begin position="4"/>
        <end position="122"/>
    </location>
</feature>
<name>A0A118KLM4_BURCE</name>
<dbReference type="RefSeq" id="WP_059727883.1">
    <property type="nucleotide sequence ID" value="NZ_LOYH01000022.1"/>
</dbReference>
<evidence type="ECO:0000259" key="1">
    <source>
        <dbReference type="Pfam" id="PF01850"/>
    </source>
</evidence>
<sequence length="128" mass="14082">MKLLLDTHLLLWAAAGAAELPARAGALIEDPACTPLFSVASLREIVIKRGLDRDDFQVDPNVLRRNLLDVGYVELPITSAHALAVEQLPPIHRDPFDRLLVAQAISEGMTLLTHDHTVARYPGPIRHV</sequence>
<dbReference type="PANTHER" id="PTHR36173:SF2">
    <property type="entry name" value="RIBONUCLEASE VAPC16"/>
    <property type="match status" value="1"/>
</dbReference>
<dbReference type="SUPFAM" id="SSF88723">
    <property type="entry name" value="PIN domain-like"/>
    <property type="match status" value="1"/>
</dbReference>
<dbReference type="EMBL" id="LOYH01000022">
    <property type="protein sequence ID" value="KVK86974.1"/>
    <property type="molecule type" value="Genomic_DNA"/>
</dbReference>
<dbReference type="InterPro" id="IPR052919">
    <property type="entry name" value="TA_system_RNase"/>
</dbReference>
<dbReference type="AlphaFoldDB" id="A0A118KLM4"/>
<protein>
    <submittedName>
        <fullName evidence="2">Twitching motility protein PilT</fullName>
    </submittedName>
</protein>
<dbReference type="InterPro" id="IPR002716">
    <property type="entry name" value="PIN_dom"/>
</dbReference>
<proteinExistence type="predicted"/>
<comment type="caution">
    <text evidence="2">The sequence shown here is derived from an EMBL/GenBank/DDBJ whole genome shotgun (WGS) entry which is preliminary data.</text>
</comment>
<reference evidence="2 3" key="1">
    <citation type="submission" date="2015-11" db="EMBL/GenBank/DDBJ databases">
        <title>Expanding the genomic diversity of Burkholderia species for the development of highly accurate diagnostics.</title>
        <authorList>
            <person name="Sahl J."/>
            <person name="Keim P."/>
            <person name="Wagner D."/>
        </authorList>
    </citation>
    <scope>NUCLEOTIDE SEQUENCE [LARGE SCALE GENOMIC DNA]</scope>
    <source>
        <strain evidence="2 3">MSMB1302</strain>
    </source>
</reference>
<dbReference type="Proteomes" id="UP000069001">
    <property type="component" value="Unassembled WGS sequence"/>
</dbReference>
<dbReference type="Gene3D" id="3.40.50.1010">
    <property type="entry name" value="5'-nuclease"/>
    <property type="match status" value="1"/>
</dbReference>
<accession>A0A118KLM4</accession>
<dbReference type="PANTHER" id="PTHR36173">
    <property type="entry name" value="RIBONUCLEASE VAPC16-RELATED"/>
    <property type="match status" value="1"/>
</dbReference>